<dbReference type="EMBL" id="SKCS01000376">
    <property type="protein sequence ID" value="TNN10096.1"/>
    <property type="molecule type" value="Genomic_DNA"/>
</dbReference>
<evidence type="ECO:0000313" key="1">
    <source>
        <dbReference type="EMBL" id="TNN10095.1"/>
    </source>
</evidence>
<organism evidence="1 2">
    <name type="scientific">Schistosoma japonicum</name>
    <name type="common">Blood fluke</name>
    <dbReference type="NCBI Taxonomy" id="6182"/>
    <lineage>
        <taxon>Eukaryota</taxon>
        <taxon>Metazoa</taxon>
        <taxon>Spiralia</taxon>
        <taxon>Lophotrochozoa</taxon>
        <taxon>Platyhelminthes</taxon>
        <taxon>Trematoda</taxon>
        <taxon>Digenea</taxon>
        <taxon>Strigeidida</taxon>
        <taxon>Schistosomatoidea</taxon>
        <taxon>Schistosomatidae</taxon>
        <taxon>Schistosoma</taxon>
    </lineage>
</organism>
<sequence length="278" mass="32353">MIKFYKNTKSSSFMLIWIMFLSYIMNSTCSTSKKLFGHAKLDGNYQINEQNDPLPGFLYSRELTFHDLLDVLDELKNYVTRYDRQIVCGDMEPKNELCKTVIHQLAIKYFEAAMNTSRTGLKSYVWRQMHNNELYGVMLILDPKHGNEQDEMYQILKASTYQRDICASLLLESGSNEHLRYIRLHSGPDRSLSELIKKLMMRQFVDESTQLYLCTEYKTAGVHTVSIFANQLSLKHFVNSGFEVVECGTKLYEVCRNSWFKNRCLMVRTITSADCLSP</sequence>
<accession>A0A4Z2D0S3</accession>
<dbReference type="OrthoDB" id="6230050at2759"/>
<proteinExistence type="predicted"/>
<keyword evidence="2" id="KW-1185">Reference proteome</keyword>
<reference evidence="1 2" key="1">
    <citation type="submission" date="2019-03" db="EMBL/GenBank/DDBJ databases">
        <title>An improved genome assembly of the fluke Schistosoma japonicum.</title>
        <authorList>
            <person name="Hu W."/>
            <person name="Luo F."/>
            <person name="Yin M."/>
            <person name="Mo X."/>
            <person name="Sun C."/>
            <person name="Wu Q."/>
            <person name="Zhu B."/>
            <person name="Xiang M."/>
            <person name="Wang J."/>
            <person name="Wang Y."/>
            <person name="Zhang T."/>
            <person name="Xu B."/>
            <person name="Zheng H."/>
            <person name="Feng Z."/>
        </authorList>
    </citation>
    <scope>NUCLEOTIDE SEQUENCE [LARGE SCALE GENOMIC DNA]</scope>
    <source>
        <strain evidence="1">HuSjv2</strain>
        <tissue evidence="1">Worms</tissue>
    </source>
</reference>
<name>A0A4Z2D0S3_SCHJA</name>
<dbReference type="Proteomes" id="UP000311919">
    <property type="component" value="Unassembled WGS sequence"/>
</dbReference>
<gene>
    <name evidence="1" type="ORF">EWB00_005763</name>
</gene>
<dbReference type="EMBL" id="SKCS01000376">
    <property type="protein sequence ID" value="TNN10095.1"/>
    <property type="molecule type" value="Genomic_DNA"/>
</dbReference>
<comment type="caution">
    <text evidence="1">The sequence shown here is derived from an EMBL/GenBank/DDBJ whole genome shotgun (WGS) entry which is preliminary data.</text>
</comment>
<protein>
    <submittedName>
        <fullName evidence="1">Uncharacterized protein</fullName>
    </submittedName>
</protein>
<evidence type="ECO:0000313" key="2">
    <source>
        <dbReference type="Proteomes" id="UP000311919"/>
    </source>
</evidence>
<dbReference type="AlphaFoldDB" id="A0A4Z2D0S3"/>